<protein>
    <submittedName>
        <fullName evidence="2">N-acetyltransferase YjcF</fullName>
    </submittedName>
</protein>
<dbReference type="InterPro" id="IPR016181">
    <property type="entry name" value="Acyl_CoA_acyltransferase"/>
</dbReference>
<evidence type="ECO:0000313" key="2">
    <source>
        <dbReference type="EMBL" id="GIN19201.1"/>
    </source>
</evidence>
<evidence type="ECO:0000259" key="1">
    <source>
        <dbReference type="PROSITE" id="PS51186"/>
    </source>
</evidence>
<proteinExistence type="predicted"/>
<dbReference type="InterPro" id="IPR039143">
    <property type="entry name" value="GNPNAT1-like"/>
</dbReference>
<dbReference type="RefSeq" id="WP_018705394.1">
    <property type="nucleotide sequence ID" value="NZ_BOQT01000001.1"/>
</dbReference>
<dbReference type="SUPFAM" id="SSF55729">
    <property type="entry name" value="Acyl-CoA N-acyltransferases (Nat)"/>
    <property type="match status" value="1"/>
</dbReference>
<dbReference type="Gene3D" id="3.40.630.30">
    <property type="match status" value="1"/>
</dbReference>
<dbReference type="Proteomes" id="UP000680279">
    <property type="component" value="Unassembled WGS sequence"/>
</dbReference>
<dbReference type="PANTHER" id="PTHR13355:SF11">
    <property type="entry name" value="GLUCOSAMINE 6-PHOSPHATE N-ACETYLTRANSFERASE"/>
    <property type="match status" value="1"/>
</dbReference>
<accession>A0ABQ4K0B5</accession>
<name>A0ABQ4K0B5_9BACI</name>
<reference evidence="2 3" key="1">
    <citation type="submission" date="2021-03" db="EMBL/GenBank/DDBJ databases">
        <title>Antimicrobial resistance genes in bacteria isolated from Japanese honey, and their potential for conferring macrolide and lincosamide resistance in the American foulbrood pathogen Paenibacillus larvae.</title>
        <authorList>
            <person name="Okamoto M."/>
            <person name="Kumagai M."/>
            <person name="Kanamori H."/>
            <person name="Takamatsu D."/>
        </authorList>
    </citation>
    <scope>NUCLEOTIDE SEQUENCE [LARGE SCALE GENOMIC DNA]</scope>
    <source>
        <strain evidence="2 3">J1TS3</strain>
    </source>
</reference>
<evidence type="ECO:0000313" key="3">
    <source>
        <dbReference type="Proteomes" id="UP000680279"/>
    </source>
</evidence>
<dbReference type="CDD" id="cd04301">
    <property type="entry name" value="NAT_SF"/>
    <property type="match status" value="1"/>
</dbReference>
<gene>
    <name evidence="2" type="primary">yjcF</name>
    <name evidence="2" type="ORF">J1TS3_03350</name>
</gene>
<dbReference type="PANTHER" id="PTHR13355">
    <property type="entry name" value="GLUCOSAMINE 6-PHOSPHATE N-ACETYLTRANSFERASE"/>
    <property type="match status" value="1"/>
</dbReference>
<sequence length="141" mass="16145">MKVLQAGTENQLQDAFNIRKKVFVEEQDVPIEIEIDEHENNSAHFVLYDEETPVGAGRFRVLDGKGKVERICILPEYRGNGAGIQIMEEIEEYAKKLPVDELVLNAQSYAVPFYEKLGYSMISDEFLDAGIPHRKMKKKLE</sequence>
<dbReference type="EMBL" id="BOQT01000001">
    <property type="protein sequence ID" value="GIN19201.1"/>
    <property type="molecule type" value="Genomic_DNA"/>
</dbReference>
<dbReference type="PROSITE" id="PS51186">
    <property type="entry name" value="GNAT"/>
    <property type="match status" value="1"/>
</dbReference>
<keyword evidence="3" id="KW-1185">Reference proteome</keyword>
<comment type="caution">
    <text evidence="2">The sequence shown here is derived from an EMBL/GenBank/DDBJ whole genome shotgun (WGS) entry which is preliminary data.</text>
</comment>
<dbReference type="Pfam" id="PF13673">
    <property type="entry name" value="Acetyltransf_10"/>
    <property type="match status" value="1"/>
</dbReference>
<dbReference type="InterPro" id="IPR000182">
    <property type="entry name" value="GNAT_dom"/>
</dbReference>
<feature type="domain" description="N-acetyltransferase" evidence="1">
    <location>
        <begin position="2"/>
        <end position="141"/>
    </location>
</feature>
<organism evidence="2 3">
    <name type="scientific">Siminovitchia fordii</name>
    <dbReference type="NCBI Taxonomy" id="254759"/>
    <lineage>
        <taxon>Bacteria</taxon>
        <taxon>Bacillati</taxon>
        <taxon>Bacillota</taxon>
        <taxon>Bacilli</taxon>
        <taxon>Bacillales</taxon>
        <taxon>Bacillaceae</taxon>
        <taxon>Siminovitchia</taxon>
    </lineage>
</organism>